<feature type="domain" description="MacB-like periplasmic core" evidence="9">
    <location>
        <begin position="29"/>
        <end position="243"/>
    </location>
</feature>
<evidence type="ECO:0000256" key="4">
    <source>
        <dbReference type="ARBA" id="ARBA00022692"/>
    </source>
</evidence>
<dbReference type="STRING" id="667015.Bacsa_0922"/>
<keyword evidence="3" id="KW-1003">Cell membrane</keyword>
<evidence type="ECO:0000313" key="11">
    <source>
        <dbReference type="Proteomes" id="UP000007486"/>
    </source>
</evidence>
<comment type="similarity">
    <text evidence="2">Belongs to the ABC-4 integral membrane protein family. LolC/E subfamily.</text>
</comment>
<dbReference type="EMBL" id="CP002530">
    <property type="protein sequence ID" value="ADY35514.1"/>
    <property type="molecule type" value="Genomic_DNA"/>
</dbReference>
<dbReference type="Pfam" id="PF02687">
    <property type="entry name" value="FtsX"/>
    <property type="match status" value="1"/>
</dbReference>
<keyword evidence="11" id="KW-1185">Reference proteome</keyword>
<dbReference type="eggNOG" id="COG4591">
    <property type="taxonomic scope" value="Bacteria"/>
</dbReference>
<gene>
    <name evidence="10" type="ordered locus">Bacsa_0922</name>
</gene>
<dbReference type="PANTHER" id="PTHR30489">
    <property type="entry name" value="LIPOPROTEIN-RELEASING SYSTEM TRANSMEMBRANE PROTEIN LOLE"/>
    <property type="match status" value="1"/>
</dbReference>
<evidence type="ECO:0000259" key="9">
    <source>
        <dbReference type="Pfam" id="PF12704"/>
    </source>
</evidence>
<evidence type="ECO:0000256" key="6">
    <source>
        <dbReference type="ARBA" id="ARBA00023136"/>
    </source>
</evidence>
<dbReference type="OrthoDB" id="1522670at2"/>
<name>F0R3A5_PHOSB</name>
<dbReference type="GO" id="GO:0098797">
    <property type="term" value="C:plasma membrane protein complex"/>
    <property type="evidence" value="ECO:0007669"/>
    <property type="project" value="TreeGrafter"/>
</dbReference>
<dbReference type="KEGG" id="bsa:Bacsa_0922"/>
<feature type="transmembrane region" description="Helical" evidence="7">
    <location>
        <begin position="380"/>
        <end position="403"/>
    </location>
</feature>
<feature type="transmembrane region" description="Helical" evidence="7">
    <location>
        <begin position="29"/>
        <end position="51"/>
    </location>
</feature>
<dbReference type="PANTHER" id="PTHR30489:SF0">
    <property type="entry name" value="LIPOPROTEIN-RELEASING SYSTEM TRANSMEMBRANE PROTEIN LOLE"/>
    <property type="match status" value="1"/>
</dbReference>
<evidence type="ECO:0000313" key="10">
    <source>
        <dbReference type="EMBL" id="ADY35514.1"/>
    </source>
</evidence>
<dbReference type="HOGENOM" id="CLU_000604_8_2_10"/>
<accession>F0R3A5</accession>
<proteinExistence type="inferred from homology"/>
<dbReference type="InterPro" id="IPR025857">
    <property type="entry name" value="MacB_PCD"/>
</dbReference>
<comment type="subcellular location">
    <subcellularLocation>
        <location evidence="1">Cell membrane</location>
        <topology evidence="1">Multi-pass membrane protein</topology>
    </subcellularLocation>
</comment>
<feature type="transmembrane region" description="Helical" evidence="7">
    <location>
        <begin position="340"/>
        <end position="360"/>
    </location>
</feature>
<evidence type="ECO:0000256" key="5">
    <source>
        <dbReference type="ARBA" id="ARBA00022989"/>
    </source>
</evidence>
<dbReference type="InterPro" id="IPR003838">
    <property type="entry name" value="ABC3_permease_C"/>
</dbReference>
<evidence type="ECO:0000256" key="1">
    <source>
        <dbReference type="ARBA" id="ARBA00004651"/>
    </source>
</evidence>
<keyword evidence="4 7" id="KW-0812">Transmembrane</keyword>
<dbReference type="GO" id="GO:0044874">
    <property type="term" value="P:lipoprotein localization to outer membrane"/>
    <property type="evidence" value="ECO:0007669"/>
    <property type="project" value="TreeGrafter"/>
</dbReference>
<keyword evidence="5 7" id="KW-1133">Transmembrane helix</keyword>
<dbReference type="AlphaFoldDB" id="F0R3A5"/>
<organism evidence="10 11">
    <name type="scientific">Phocaeicola salanitronis (strain DSM 18170 / JCM 13657 / CCUG 60908 / BL78)</name>
    <name type="common">Bacteroides salanitronis</name>
    <dbReference type="NCBI Taxonomy" id="667015"/>
    <lineage>
        <taxon>Bacteria</taxon>
        <taxon>Pseudomonadati</taxon>
        <taxon>Bacteroidota</taxon>
        <taxon>Bacteroidia</taxon>
        <taxon>Bacteroidales</taxon>
        <taxon>Bacteroidaceae</taxon>
        <taxon>Phocaeicola</taxon>
    </lineage>
</organism>
<evidence type="ECO:0000259" key="8">
    <source>
        <dbReference type="Pfam" id="PF02687"/>
    </source>
</evidence>
<dbReference type="Pfam" id="PF12704">
    <property type="entry name" value="MacB_PCD"/>
    <property type="match status" value="1"/>
</dbReference>
<feature type="transmembrane region" description="Helical" evidence="7">
    <location>
        <begin position="281"/>
        <end position="305"/>
    </location>
</feature>
<sequence length="415" mass="46204">MDWKLFIARRIYKNKEEGERNVSKPAVRIAIAGIAIGLAVMIISVAVVIGFKHEVRDKVIGLGSDILITSLDEVQSYQVTPIVGDDSLMSVLGAMPGVRHVQRYATKPGMIMTSDNFQGIVLKGVSQEYDLTFLKRHLLEGEIPAFADSVSSFQVLVSKTIADKLGVKVGDKLSTYYVENNIRARRLTVAGIYQTNFSSYDDLFLLTDLRTVVRLNNWKEGQVGGLEVSVSDYARLNETNEQMLSFFYGKTDRYGGKYYSQTVEEVYPQIFAWLGLLDVNVWVILILMVGVAGFTMISGLLIIILERTNMIGILKALGADNTSVRKVFLMLAVFLIRKGMVWGNVLALTCCALQHFFHLIKLDPAVYYIDAVPVELNVGVWLLLNVGTLAVSVLMLVGPSYLISRILPARSIRFE</sequence>
<evidence type="ECO:0000256" key="7">
    <source>
        <dbReference type="SAM" id="Phobius"/>
    </source>
</evidence>
<dbReference type="InterPro" id="IPR051447">
    <property type="entry name" value="Lipoprotein-release_system"/>
</dbReference>
<protein>
    <submittedName>
        <fullName evidence="10">Uncharacterized protein</fullName>
    </submittedName>
</protein>
<dbReference type="RefSeq" id="WP_013616965.1">
    <property type="nucleotide sequence ID" value="NC_015164.1"/>
</dbReference>
<evidence type="ECO:0000256" key="3">
    <source>
        <dbReference type="ARBA" id="ARBA00022475"/>
    </source>
</evidence>
<reference evidence="10 11" key="1">
    <citation type="journal article" date="2011" name="Stand. Genomic Sci.">
        <title>Complete genome sequence of Bacteroides salanitronis type strain (BL78).</title>
        <authorList>
            <person name="Gronow S."/>
            <person name="Held B."/>
            <person name="Lucas S."/>
            <person name="Lapidus A."/>
            <person name="Del Rio T.G."/>
            <person name="Nolan M."/>
            <person name="Tice H."/>
            <person name="Deshpande S."/>
            <person name="Cheng J.F."/>
            <person name="Pitluck S."/>
            <person name="Liolios K."/>
            <person name="Pagani I."/>
            <person name="Ivanova N."/>
            <person name="Mavromatis K."/>
            <person name="Pati A."/>
            <person name="Tapia R."/>
            <person name="Han C."/>
            <person name="Goodwin L."/>
            <person name="Chen A."/>
            <person name="Palaniappan K."/>
            <person name="Land M."/>
            <person name="Hauser L."/>
            <person name="Chang Y.J."/>
            <person name="Jeffries C.D."/>
            <person name="Brambilla E.M."/>
            <person name="Rohde M."/>
            <person name="Goker M."/>
            <person name="Detter J.C."/>
            <person name="Woyke T."/>
            <person name="Bristow J."/>
            <person name="Markowitz V."/>
            <person name="Hugenholtz P."/>
            <person name="Kyrpides N.C."/>
            <person name="Klenk H.P."/>
            <person name="Eisen J.A."/>
        </authorList>
    </citation>
    <scope>NUCLEOTIDE SEQUENCE [LARGE SCALE GENOMIC DNA]</scope>
    <source>
        <strain evidence="10 11">DSM 18170</strain>
    </source>
</reference>
<evidence type="ECO:0000256" key="2">
    <source>
        <dbReference type="ARBA" id="ARBA00005236"/>
    </source>
</evidence>
<dbReference type="Proteomes" id="UP000007486">
    <property type="component" value="Chromosome"/>
</dbReference>
<feature type="domain" description="ABC3 transporter permease C-terminal" evidence="8">
    <location>
        <begin position="283"/>
        <end position="406"/>
    </location>
</feature>
<keyword evidence="6 7" id="KW-0472">Membrane</keyword>